<keyword evidence="2" id="KW-1185">Reference proteome</keyword>
<sequence length="78" mass="9031">MPKGKGFVYHPQLASPPKSVSAYHQIHCLHGLRIAYHIRVNELHKLQHKPELVNHFVEELEKMGDNKIYGMWTTVLST</sequence>
<accession>A0A6A5VHD5</accession>
<evidence type="ECO:0000313" key="1">
    <source>
        <dbReference type="EMBL" id="KAF1976993.1"/>
    </source>
</evidence>
<dbReference type="OrthoDB" id="3687641at2759"/>
<reference evidence="1" key="1">
    <citation type="journal article" date="2020" name="Stud. Mycol.">
        <title>101 Dothideomycetes genomes: a test case for predicting lifestyles and emergence of pathogens.</title>
        <authorList>
            <person name="Haridas S."/>
            <person name="Albert R."/>
            <person name="Binder M."/>
            <person name="Bloem J."/>
            <person name="Labutti K."/>
            <person name="Salamov A."/>
            <person name="Andreopoulos B."/>
            <person name="Baker S."/>
            <person name="Barry K."/>
            <person name="Bills G."/>
            <person name="Bluhm B."/>
            <person name="Cannon C."/>
            <person name="Castanera R."/>
            <person name="Culley D."/>
            <person name="Daum C."/>
            <person name="Ezra D."/>
            <person name="Gonzalez J."/>
            <person name="Henrissat B."/>
            <person name="Kuo A."/>
            <person name="Liang C."/>
            <person name="Lipzen A."/>
            <person name="Lutzoni F."/>
            <person name="Magnuson J."/>
            <person name="Mondo S."/>
            <person name="Nolan M."/>
            <person name="Ohm R."/>
            <person name="Pangilinan J."/>
            <person name="Park H.-J."/>
            <person name="Ramirez L."/>
            <person name="Alfaro M."/>
            <person name="Sun H."/>
            <person name="Tritt A."/>
            <person name="Yoshinaga Y."/>
            <person name="Zwiers L.-H."/>
            <person name="Turgeon B."/>
            <person name="Goodwin S."/>
            <person name="Spatafora J."/>
            <person name="Crous P."/>
            <person name="Grigoriev I."/>
        </authorList>
    </citation>
    <scope>NUCLEOTIDE SEQUENCE</scope>
    <source>
        <strain evidence="1">CBS 107.79</strain>
    </source>
</reference>
<dbReference type="Proteomes" id="UP000800036">
    <property type="component" value="Unassembled WGS sequence"/>
</dbReference>
<proteinExistence type="predicted"/>
<evidence type="ECO:0000313" key="2">
    <source>
        <dbReference type="Proteomes" id="UP000800036"/>
    </source>
</evidence>
<protein>
    <submittedName>
        <fullName evidence="1">Uncharacterized protein</fullName>
    </submittedName>
</protein>
<dbReference type="EMBL" id="ML976664">
    <property type="protein sequence ID" value="KAF1976993.1"/>
    <property type="molecule type" value="Genomic_DNA"/>
</dbReference>
<dbReference type="AlphaFoldDB" id="A0A6A5VHD5"/>
<name>A0A6A5VHD5_9PLEO</name>
<gene>
    <name evidence="1" type="ORF">BU23DRAFT_550940</name>
</gene>
<organism evidence="1 2">
    <name type="scientific">Bimuria novae-zelandiae CBS 107.79</name>
    <dbReference type="NCBI Taxonomy" id="1447943"/>
    <lineage>
        <taxon>Eukaryota</taxon>
        <taxon>Fungi</taxon>
        <taxon>Dikarya</taxon>
        <taxon>Ascomycota</taxon>
        <taxon>Pezizomycotina</taxon>
        <taxon>Dothideomycetes</taxon>
        <taxon>Pleosporomycetidae</taxon>
        <taxon>Pleosporales</taxon>
        <taxon>Massarineae</taxon>
        <taxon>Didymosphaeriaceae</taxon>
        <taxon>Bimuria</taxon>
    </lineage>
</organism>